<dbReference type="Ensembl" id="ENSHCOT00000022196.1">
    <property type="protein sequence ID" value="ENSHCOP00000014543.1"/>
    <property type="gene ID" value="ENSHCOG00000017968.1"/>
</dbReference>
<keyword evidence="10" id="KW-1185">Reference proteome</keyword>
<evidence type="ECO:0000256" key="4">
    <source>
        <dbReference type="ARBA" id="ARBA00022701"/>
    </source>
</evidence>
<dbReference type="OMA" id="DYMNDAS"/>
<keyword evidence="3" id="KW-0597">Phosphoprotein</keyword>
<keyword evidence="6 7" id="KW-0206">Cytoskeleton</keyword>
<feature type="region of interest" description="Disordered" evidence="8">
    <location>
        <begin position="58"/>
        <end position="79"/>
    </location>
</feature>
<dbReference type="GO" id="GO:0005874">
    <property type="term" value="C:microtubule"/>
    <property type="evidence" value="ECO:0007669"/>
    <property type="project" value="UniProtKB-KW"/>
</dbReference>
<evidence type="ECO:0000256" key="5">
    <source>
        <dbReference type="ARBA" id="ARBA00022737"/>
    </source>
</evidence>
<proteinExistence type="predicted"/>
<dbReference type="InterPro" id="IPR027324">
    <property type="entry name" value="MAP2/MAP4/Tau"/>
</dbReference>
<evidence type="ECO:0000256" key="3">
    <source>
        <dbReference type="ARBA" id="ARBA00022553"/>
    </source>
</evidence>
<feature type="region of interest" description="Disordered" evidence="8">
    <location>
        <begin position="92"/>
        <end position="174"/>
    </location>
</feature>
<dbReference type="GO" id="GO:0043005">
    <property type="term" value="C:neuron projection"/>
    <property type="evidence" value="ECO:0007669"/>
    <property type="project" value="TreeGrafter"/>
</dbReference>
<organism evidence="9 10">
    <name type="scientific">Hippocampus comes</name>
    <name type="common">Tiger tail seahorse</name>
    <dbReference type="NCBI Taxonomy" id="109280"/>
    <lineage>
        <taxon>Eukaryota</taxon>
        <taxon>Metazoa</taxon>
        <taxon>Chordata</taxon>
        <taxon>Craniata</taxon>
        <taxon>Vertebrata</taxon>
        <taxon>Euteleostomi</taxon>
        <taxon>Actinopterygii</taxon>
        <taxon>Neopterygii</taxon>
        <taxon>Teleostei</taxon>
        <taxon>Neoteleostei</taxon>
        <taxon>Acanthomorphata</taxon>
        <taxon>Syngnathiaria</taxon>
        <taxon>Syngnathiformes</taxon>
        <taxon>Syngnathoidei</taxon>
        <taxon>Syngnathidae</taxon>
        <taxon>Hippocampus</taxon>
    </lineage>
</organism>
<protein>
    <recommendedName>
        <fullName evidence="7">Microtubule-associated protein</fullName>
    </recommendedName>
</protein>
<dbReference type="Proteomes" id="UP000264820">
    <property type="component" value="Unplaced"/>
</dbReference>
<dbReference type="Pfam" id="PF00418">
    <property type="entry name" value="Tubulin-binding"/>
    <property type="match status" value="4"/>
</dbReference>
<evidence type="ECO:0000256" key="2">
    <source>
        <dbReference type="ARBA" id="ARBA00022490"/>
    </source>
</evidence>
<evidence type="ECO:0000256" key="1">
    <source>
        <dbReference type="ARBA" id="ARBA00004245"/>
    </source>
</evidence>
<dbReference type="InterPro" id="IPR001084">
    <property type="entry name" value="MAP_tubulin-bd_rpt"/>
</dbReference>
<dbReference type="GeneTree" id="ENSGT00940000155494"/>
<sequence>MSCYIILLSQLQLKLTTTTFAPWVRLTLAIKDMEQRRVSKCLHLSFCGCRSPKLLQAKRPPELSQVRQRERDHPIIETQRLPSRDWHPVYVSDAASGQSSPGTPKSPSSQALGGKSAGDAHKVRKVAVVRSSPKSPGSLKTAAPLASAPPMPDLKTVKSKIGSTGNLKHQPGGGKVQILDKKMDLSAVQSRCGSKDNLKHTPGGGKVQIVHKKVDLSSVSSKCGSKDNIRHKPGGGNVEIKNEKLEFRVQSKVGSLGNISHVPGGGQKKIESHKLNFREGARARTDHGAEIISLEDSPTQELSTVSSSGSLNMAEPPQLSTLADRVSASLARQGL</sequence>
<dbReference type="GO" id="GO:0008017">
    <property type="term" value="F:microtubule binding"/>
    <property type="evidence" value="ECO:0007669"/>
    <property type="project" value="InterPro"/>
</dbReference>
<reference evidence="9" key="1">
    <citation type="submission" date="2025-08" db="UniProtKB">
        <authorList>
            <consortium name="Ensembl"/>
        </authorList>
    </citation>
    <scope>IDENTIFICATION</scope>
</reference>
<name>A0A3Q2YBF7_HIPCM</name>
<evidence type="ECO:0000256" key="7">
    <source>
        <dbReference type="RuleBase" id="RU000686"/>
    </source>
</evidence>
<evidence type="ECO:0000256" key="8">
    <source>
        <dbReference type="SAM" id="MobiDB-lite"/>
    </source>
</evidence>
<evidence type="ECO:0000256" key="6">
    <source>
        <dbReference type="ARBA" id="ARBA00023212"/>
    </source>
</evidence>
<comment type="subcellular location">
    <subcellularLocation>
        <location evidence="1 7">Cytoplasm</location>
        <location evidence="1 7">Cytoskeleton</location>
    </subcellularLocation>
</comment>
<dbReference type="GO" id="GO:0031175">
    <property type="term" value="P:neuron projection development"/>
    <property type="evidence" value="ECO:0007669"/>
    <property type="project" value="TreeGrafter"/>
</dbReference>
<dbReference type="PANTHER" id="PTHR11501">
    <property type="entry name" value="MICROTUBULE-ASSOCIATED PROTEIN"/>
    <property type="match status" value="1"/>
</dbReference>
<dbReference type="AlphaFoldDB" id="A0A3Q2YBF7"/>
<reference evidence="9" key="2">
    <citation type="submission" date="2025-09" db="UniProtKB">
        <authorList>
            <consortium name="Ensembl"/>
        </authorList>
    </citation>
    <scope>IDENTIFICATION</scope>
</reference>
<evidence type="ECO:0000313" key="10">
    <source>
        <dbReference type="Proteomes" id="UP000264820"/>
    </source>
</evidence>
<accession>A0A3Q2YBF7</accession>
<evidence type="ECO:0000313" key="9">
    <source>
        <dbReference type="Ensembl" id="ENSHCOP00000014543.1"/>
    </source>
</evidence>
<keyword evidence="5" id="KW-0677">Repeat</keyword>
<dbReference type="PROSITE" id="PS00229">
    <property type="entry name" value="TAU_MAP_1"/>
    <property type="match status" value="2"/>
</dbReference>
<keyword evidence="2 7" id="KW-0963">Cytoplasm</keyword>
<dbReference type="PROSITE" id="PS51491">
    <property type="entry name" value="TAU_MAP_2"/>
    <property type="match status" value="4"/>
</dbReference>
<feature type="compositionally biased region" description="Polar residues" evidence="8">
    <location>
        <begin position="296"/>
        <end position="311"/>
    </location>
</feature>
<feature type="compositionally biased region" description="Polar residues" evidence="8">
    <location>
        <begin position="95"/>
        <end position="111"/>
    </location>
</feature>
<dbReference type="GO" id="GO:0000226">
    <property type="term" value="P:microtubule cytoskeleton organization"/>
    <property type="evidence" value="ECO:0007669"/>
    <property type="project" value="TreeGrafter"/>
</dbReference>
<keyword evidence="4 7" id="KW-0493">Microtubule</keyword>
<feature type="region of interest" description="Disordered" evidence="8">
    <location>
        <begin position="295"/>
        <end position="335"/>
    </location>
</feature>
<dbReference type="PANTHER" id="PTHR11501:SF14">
    <property type="entry name" value="MICROTUBULE-ASSOCIATED PROTEIN TAU"/>
    <property type="match status" value="1"/>
</dbReference>